<evidence type="ECO:0000313" key="3">
    <source>
        <dbReference type="Proteomes" id="UP001233172"/>
    </source>
</evidence>
<organism evidence="2 3">
    <name type="scientific">Biomphalaria pfeifferi</name>
    <name type="common">Bloodfluke planorb</name>
    <name type="synonym">Freshwater snail</name>
    <dbReference type="NCBI Taxonomy" id="112525"/>
    <lineage>
        <taxon>Eukaryota</taxon>
        <taxon>Metazoa</taxon>
        <taxon>Spiralia</taxon>
        <taxon>Lophotrochozoa</taxon>
        <taxon>Mollusca</taxon>
        <taxon>Gastropoda</taxon>
        <taxon>Heterobranchia</taxon>
        <taxon>Euthyneura</taxon>
        <taxon>Panpulmonata</taxon>
        <taxon>Hygrophila</taxon>
        <taxon>Lymnaeoidea</taxon>
        <taxon>Planorbidae</taxon>
        <taxon>Biomphalaria</taxon>
    </lineage>
</organism>
<feature type="region of interest" description="Disordered" evidence="1">
    <location>
        <begin position="11"/>
        <end position="48"/>
    </location>
</feature>
<comment type="caution">
    <text evidence="2">The sequence shown here is derived from an EMBL/GenBank/DDBJ whole genome shotgun (WGS) entry which is preliminary data.</text>
</comment>
<name>A0AAD8BA94_BIOPF</name>
<sequence>MQAILKCLGCGDDSNDNNNKGNKGKSSFSDLEDKGKPQENPDNKSGLNVRQVFSLKQSWKGVMRDDVGFGVEMFI</sequence>
<evidence type="ECO:0000256" key="1">
    <source>
        <dbReference type="SAM" id="MobiDB-lite"/>
    </source>
</evidence>
<dbReference type="AlphaFoldDB" id="A0AAD8BA94"/>
<reference evidence="2" key="1">
    <citation type="journal article" date="2023" name="PLoS Negl. Trop. Dis.">
        <title>A genome sequence for Biomphalaria pfeifferi, the major vector snail for the human-infecting parasite Schistosoma mansoni.</title>
        <authorList>
            <person name="Bu L."/>
            <person name="Lu L."/>
            <person name="Laidemitt M.R."/>
            <person name="Zhang S.M."/>
            <person name="Mutuku M."/>
            <person name="Mkoji G."/>
            <person name="Steinauer M."/>
            <person name="Loker E.S."/>
        </authorList>
    </citation>
    <scope>NUCLEOTIDE SEQUENCE</scope>
    <source>
        <strain evidence="2">KasaAsao</strain>
    </source>
</reference>
<keyword evidence="3" id="KW-1185">Reference proteome</keyword>
<reference evidence="2" key="2">
    <citation type="submission" date="2023-04" db="EMBL/GenBank/DDBJ databases">
        <authorList>
            <person name="Bu L."/>
            <person name="Lu L."/>
            <person name="Laidemitt M.R."/>
            <person name="Zhang S.M."/>
            <person name="Mutuku M."/>
            <person name="Mkoji G."/>
            <person name="Steinauer M."/>
            <person name="Loker E.S."/>
        </authorList>
    </citation>
    <scope>NUCLEOTIDE SEQUENCE</scope>
    <source>
        <strain evidence="2">KasaAsao</strain>
        <tissue evidence="2">Whole Snail</tissue>
    </source>
</reference>
<evidence type="ECO:0000313" key="2">
    <source>
        <dbReference type="EMBL" id="KAK0050761.1"/>
    </source>
</evidence>
<feature type="compositionally biased region" description="Low complexity" evidence="1">
    <location>
        <begin position="16"/>
        <end position="27"/>
    </location>
</feature>
<protein>
    <submittedName>
        <fullName evidence="2">Neuroglobin isoform X2</fullName>
    </submittedName>
</protein>
<gene>
    <name evidence="2" type="ORF">Bpfe_019885</name>
</gene>
<accession>A0AAD8BA94</accession>
<feature type="non-terminal residue" evidence="2">
    <location>
        <position position="75"/>
    </location>
</feature>
<dbReference type="EMBL" id="JASAOG010000111">
    <property type="protein sequence ID" value="KAK0050761.1"/>
    <property type="molecule type" value="Genomic_DNA"/>
</dbReference>
<feature type="compositionally biased region" description="Basic and acidic residues" evidence="1">
    <location>
        <begin position="31"/>
        <end position="42"/>
    </location>
</feature>
<dbReference type="Proteomes" id="UP001233172">
    <property type="component" value="Unassembled WGS sequence"/>
</dbReference>
<proteinExistence type="predicted"/>